<keyword evidence="4 6" id="KW-1133">Transmembrane helix</keyword>
<evidence type="ECO:0000256" key="6">
    <source>
        <dbReference type="SAM" id="Phobius"/>
    </source>
</evidence>
<dbReference type="AlphaFoldDB" id="A0A7G7MGB0"/>
<evidence type="ECO:0000259" key="7">
    <source>
        <dbReference type="PROSITE" id="PS50113"/>
    </source>
</evidence>
<dbReference type="EMBL" id="CP060131">
    <property type="protein sequence ID" value="QNG51821.1"/>
    <property type="molecule type" value="Genomic_DNA"/>
</dbReference>
<dbReference type="GO" id="GO:0005886">
    <property type="term" value="C:plasma membrane"/>
    <property type="evidence" value="ECO:0007669"/>
    <property type="project" value="UniProtKB-SubCell"/>
</dbReference>
<dbReference type="InterPro" id="IPR043128">
    <property type="entry name" value="Rev_trsase/Diguanyl_cyclase"/>
</dbReference>
<evidence type="ECO:0000313" key="9">
    <source>
        <dbReference type="EMBL" id="QNG51821.1"/>
    </source>
</evidence>
<evidence type="ECO:0000256" key="5">
    <source>
        <dbReference type="ARBA" id="ARBA00023136"/>
    </source>
</evidence>
<keyword evidence="3 6" id="KW-0812">Transmembrane</keyword>
<keyword evidence="2" id="KW-1003">Cell membrane</keyword>
<evidence type="ECO:0000256" key="1">
    <source>
        <dbReference type="ARBA" id="ARBA00004651"/>
    </source>
</evidence>
<evidence type="ECO:0000313" key="10">
    <source>
        <dbReference type="Proteomes" id="UP000515728"/>
    </source>
</evidence>
<reference evidence="9 10" key="1">
    <citation type="submission" date="2020-08" db="EMBL/GenBank/DDBJ databases">
        <authorList>
            <person name="Mo P."/>
        </authorList>
    </citation>
    <scope>NUCLEOTIDE SEQUENCE [LARGE SCALE GENOMIC DNA]</scope>
    <source>
        <strain evidence="9 10">CGMCC 4.1532</strain>
    </source>
</reference>
<feature type="transmembrane region" description="Helical" evidence="6">
    <location>
        <begin position="245"/>
        <end position="265"/>
    </location>
</feature>
<dbReference type="CDD" id="cd00130">
    <property type="entry name" value="PAS"/>
    <property type="match status" value="1"/>
</dbReference>
<evidence type="ECO:0000256" key="2">
    <source>
        <dbReference type="ARBA" id="ARBA00022475"/>
    </source>
</evidence>
<dbReference type="RefSeq" id="WP_185718573.1">
    <property type="nucleotide sequence ID" value="NZ_BAAAWI010000001.1"/>
</dbReference>
<feature type="transmembrane region" description="Helical" evidence="6">
    <location>
        <begin position="101"/>
        <end position="123"/>
    </location>
</feature>
<feature type="transmembrane region" description="Helical" evidence="6">
    <location>
        <begin position="129"/>
        <end position="151"/>
    </location>
</feature>
<dbReference type="PANTHER" id="PTHR44757">
    <property type="entry name" value="DIGUANYLATE CYCLASE DGCP"/>
    <property type="match status" value="1"/>
</dbReference>
<feature type="transmembrane region" description="Helical" evidence="6">
    <location>
        <begin position="212"/>
        <end position="233"/>
    </location>
</feature>
<dbReference type="NCBIfam" id="TIGR00229">
    <property type="entry name" value="sensory_box"/>
    <property type="match status" value="1"/>
</dbReference>
<dbReference type="InterPro" id="IPR029787">
    <property type="entry name" value="Nucleotide_cyclase"/>
</dbReference>
<dbReference type="InterPro" id="IPR013656">
    <property type="entry name" value="PAS_4"/>
</dbReference>
<dbReference type="SMART" id="SM00267">
    <property type="entry name" value="GGDEF"/>
    <property type="match status" value="1"/>
</dbReference>
<gene>
    <name evidence="9" type="ORF">H6H00_27610</name>
</gene>
<evidence type="ECO:0000259" key="8">
    <source>
        <dbReference type="PROSITE" id="PS50887"/>
    </source>
</evidence>
<dbReference type="PANTHER" id="PTHR44757:SF2">
    <property type="entry name" value="BIOFILM ARCHITECTURE MAINTENANCE PROTEIN MBAA"/>
    <property type="match status" value="1"/>
</dbReference>
<feature type="domain" description="PAC" evidence="7">
    <location>
        <begin position="487"/>
        <end position="540"/>
    </location>
</feature>
<dbReference type="Pfam" id="PF00990">
    <property type="entry name" value="GGDEF"/>
    <property type="match status" value="1"/>
</dbReference>
<dbReference type="Gene3D" id="3.30.450.20">
    <property type="entry name" value="PAS domain"/>
    <property type="match status" value="2"/>
</dbReference>
<dbReference type="InterPro" id="IPR013655">
    <property type="entry name" value="PAS_fold_3"/>
</dbReference>
<dbReference type="InterPro" id="IPR000700">
    <property type="entry name" value="PAS-assoc_C"/>
</dbReference>
<protein>
    <submittedName>
        <fullName evidence="9">Diguanylate cyclase</fullName>
    </submittedName>
</protein>
<accession>A0A7G7MGB0</accession>
<dbReference type="InterPro" id="IPR001610">
    <property type="entry name" value="PAC"/>
</dbReference>
<name>A0A7G7MGB0_9PSEU</name>
<evidence type="ECO:0000256" key="4">
    <source>
        <dbReference type="ARBA" id="ARBA00022989"/>
    </source>
</evidence>
<evidence type="ECO:0000256" key="3">
    <source>
        <dbReference type="ARBA" id="ARBA00022692"/>
    </source>
</evidence>
<dbReference type="PROSITE" id="PS50887">
    <property type="entry name" value="GGDEF"/>
    <property type="match status" value="1"/>
</dbReference>
<dbReference type="SUPFAM" id="SSF55073">
    <property type="entry name" value="Nucleotide cyclase"/>
    <property type="match status" value="1"/>
</dbReference>
<dbReference type="KEGG" id="ppel:H6H00_27610"/>
<proteinExistence type="predicted"/>
<dbReference type="InterPro" id="IPR052155">
    <property type="entry name" value="Biofilm_reg_signaling"/>
</dbReference>
<keyword evidence="10" id="KW-1185">Reference proteome</keyword>
<dbReference type="SMART" id="SM00086">
    <property type="entry name" value="PAC"/>
    <property type="match status" value="2"/>
</dbReference>
<keyword evidence="5 6" id="KW-0472">Membrane</keyword>
<dbReference type="SUPFAM" id="SSF55785">
    <property type="entry name" value="PYP-like sensor domain (PAS domain)"/>
    <property type="match status" value="2"/>
</dbReference>
<dbReference type="Pfam" id="PF08448">
    <property type="entry name" value="PAS_4"/>
    <property type="match status" value="1"/>
</dbReference>
<dbReference type="Pfam" id="PF08447">
    <property type="entry name" value="PAS_3"/>
    <property type="match status" value="1"/>
</dbReference>
<feature type="domain" description="PAC" evidence="7">
    <location>
        <begin position="355"/>
        <end position="407"/>
    </location>
</feature>
<dbReference type="CDD" id="cd01949">
    <property type="entry name" value="GGDEF"/>
    <property type="match status" value="1"/>
</dbReference>
<dbReference type="InterPro" id="IPR035965">
    <property type="entry name" value="PAS-like_dom_sf"/>
</dbReference>
<dbReference type="Proteomes" id="UP000515728">
    <property type="component" value="Chromosome"/>
</dbReference>
<dbReference type="InterPro" id="IPR007895">
    <property type="entry name" value="MASE1"/>
</dbReference>
<feature type="domain" description="GGDEF" evidence="8">
    <location>
        <begin position="572"/>
        <end position="715"/>
    </location>
</feature>
<dbReference type="InterPro" id="IPR000160">
    <property type="entry name" value="GGDEF_dom"/>
</dbReference>
<dbReference type="Pfam" id="PF05231">
    <property type="entry name" value="MASE1"/>
    <property type="match status" value="1"/>
</dbReference>
<dbReference type="NCBIfam" id="TIGR00254">
    <property type="entry name" value="GGDEF"/>
    <property type="match status" value="1"/>
</dbReference>
<dbReference type="PROSITE" id="PS50113">
    <property type="entry name" value="PAC"/>
    <property type="match status" value="2"/>
</dbReference>
<organism evidence="9 10">
    <name type="scientific">Pseudonocardia petroleophila</name>
    <dbReference type="NCBI Taxonomy" id="37331"/>
    <lineage>
        <taxon>Bacteria</taxon>
        <taxon>Bacillati</taxon>
        <taxon>Actinomycetota</taxon>
        <taxon>Actinomycetes</taxon>
        <taxon>Pseudonocardiales</taxon>
        <taxon>Pseudonocardiaceae</taxon>
        <taxon>Pseudonocardia</taxon>
    </lineage>
</organism>
<sequence length="720" mass="74348">MVFVLALAAALLRPEGSGVAAWWPAAGVGVAAAACATGRRRHGVLAAVAVATLAANLAAGRSPVLSLCFTAAGVAEAALAARILTRDGPPELGTLPQLGRLFGAAAAGAALAATVAALAVAGLTAADPWAAWSAVAAAHGAAIVVLVPAVMRVPPRPSAARRAETVGLWALVLAVSVVVFAPGQTLPLAYLAVAALVGTGLRLGVRAASAQLVAVAVLAAVLGGRGGGPFAAAGRELTPAVAGTLLQLFIGSCALVVLALAISVAQREAALGRLAGQRRFDRAVLEVVNAGVLACDAQGRIVVRNRAHRLATGVADTGDVEPGRLARDLRVTADGVPVPADGTPLRRALRGEELTDLSLRFEPDGGPPTDVVAMARPIHDADGDLLGAVAAFTDVTAERAVQERLRESLAFREAVLAVSPDTLFLVDPVARETVWLSRPVDGRPGQSPPELVAMGPEHCRDRVHPDDVTTLLDADASASGLPDGGVRKVRLRIRDADGRYRWVSRRVTPFARDAGGTVTRLLGVVRDITENVELEERLAAQALHDPLTGLPNRRLLTDRLATALHRTSRSGDPVPVLYCDLDGFKIVNDTAGHAVGDAVLCATAARLTEVLRPQDTVARVGGDEFVAVLDPALRAVDDGDGDGDVRSQARAIARRIIAALAEPVVVDGVEHRVSVSVGMTFARSGESPEQALDDADRAMYHAKLRGKGRHEVFDGAAGRA</sequence>
<feature type="transmembrane region" description="Helical" evidence="6">
    <location>
        <begin position="163"/>
        <end position="181"/>
    </location>
</feature>
<dbReference type="Gene3D" id="3.30.70.270">
    <property type="match status" value="1"/>
</dbReference>
<comment type="subcellular location">
    <subcellularLocation>
        <location evidence="1">Cell membrane</location>
        <topology evidence="1">Multi-pass membrane protein</topology>
    </subcellularLocation>
</comment>
<dbReference type="InterPro" id="IPR000014">
    <property type="entry name" value="PAS"/>
</dbReference>